<dbReference type="Gene3D" id="3.90.230.10">
    <property type="entry name" value="Creatinase/methionine aminopeptidase superfamily"/>
    <property type="match status" value="1"/>
</dbReference>
<dbReference type="OrthoDB" id="9806388at2"/>
<evidence type="ECO:0000256" key="3">
    <source>
        <dbReference type="ARBA" id="ARBA00022801"/>
    </source>
</evidence>
<evidence type="ECO:0000256" key="5">
    <source>
        <dbReference type="RuleBase" id="RU000590"/>
    </source>
</evidence>
<dbReference type="GO" id="GO:0006508">
    <property type="term" value="P:proteolysis"/>
    <property type="evidence" value="ECO:0007669"/>
    <property type="project" value="UniProtKB-KW"/>
</dbReference>
<dbReference type="PANTHER" id="PTHR46112">
    <property type="entry name" value="AMINOPEPTIDASE"/>
    <property type="match status" value="1"/>
</dbReference>
<keyword evidence="4" id="KW-0482">Metalloprotease</keyword>
<dbReference type="EMBL" id="MOEN01000028">
    <property type="protein sequence ID" value="OMH40105.1"/>
    <property type="molecule type" value="Genomic_DNA"/>
</dbReference>
<dbReference type="InterPro" id="IPR050659">
    <property type="entry name" value="Peptidase_M24B"/>
</dbReference>
<dbReference type="InterPro" id="IPR001131">
    <property type="entry name" value="Peptidase_M24B_aminopep-P_CS"/>
</dbReference>
<feature type="domain" description="Peptidase M24" evidence="6">
    <location>
        <begin position="127"/>
        <end position="327"/>
    </location>
</feature>
<name>A0A1R1MJW8_9BACT</name>
<sequence>MIEKIAKKIEKHGDIFLTIDEKERFYLTKFPSSFGVVVITSDSDGFLFTDKRYLEAAQKKIKKFTVLEWKSFEHLKEIFGNKKVIVDGERVTLKQFSEIEKHFETTTVNGFLKEFRVVKTEEEIYAITRAVAIAEQSLKDVLHLLKPGITEYQFRKELVNRMFYYGSEESFETIVASGKGSSIPHWKTSQKEIKDGDVVIVDFGSIFGGYLSDITRTFLIGNVSYELKKIYDTVLEAQLKGMEAAKSGMPCREVDKIVRNFISKKGYGDHFIHGTGHGIGVEIHEAPTLSLRSNEILKKNCVVTVEPGIYIPELGGVRIEDDVLVGEDGGYSLVTLQK</sequence>
<gene>
    <name evidence="8" type="ORF">BLW93_07010</name>
</gene>
<accession>A0A1R1MJW8</accession>
<dbReference type="AlphaFoldDB" id="A0A1R1MJW8"/>
<comment type="caution">
    <text evidence="8">The sequence shown here is derived from an EMBL/GenBank/DDBJ whole genome shotgun (WGS) entry which is preliminary data.</text>
</comment>
<dbReference type="GO" id="GO:0046872">
    <property type="term" value="F:metal ion binding"/>
    <property type="evidence" value="ECO:0007669"/>
    <property type="project" value="UniProtKB-KW"/>
</dbReference>
<dbReference type="RefSeq" id="WP_076713387.1">
    <property type="nucleotide sequence ID" value="NZ_MOEN01000028.1"/>
</dbReference>
<dbReference type="InterPro" id="IPR029149">
    <property type="entry name" value="Creatin/AminoP/Spt16_N"/>
</dbReference>
<dbReference type="PANTHER" id="PTHR46112:SF3">
    <property type="entry name" value="AMINOPEPTIDASE YPDF"/>
    <property type="match status" value="1"/>
</dbReference>
<reference evidence="8 9" key="1">
    <citation type="submission" date="2016-10" db="EMBL/GenBank/DDBJ databases">
        <title>Genome sequence of a sulfur-reducing bacterium Desulfurobacterium indicum K6013.</title>
        <authorList>
            <person name="Cao J."/>
            <person name="Shao Z."/>
            <person name="Alain K."/>
            <person name="Jebbar M."/>
        </authorList>
    </citation>
    <scope>NUCLEOTIDE SEQUENCE [LARGE SCALE GENOMIC DNA]</scope>
    <source>
        <strain evidence="8 9">K6013</strain>
    </source>
</reference>
<protein>
    <submittedName>
        <fullName evidence="8">Peptidase M24</fullName>
    </submittedName>
</protein>
<keyword evidence="2 5" id="KW-0479">Metal-binding</keyword>
<dbReference type="STRING" id="1914305.BLW93_07010"/>
<keyword evidence="9" id="KW-1185">Reference proteome</keyword>
<dbReference type="PROSITE" id="PS00491">
    <property type="entry name" value="PROLINE_PEPTIDASE"/>
    <property type="match status" value="1"/>
</dbReference>
<evidence type="ECO:0000256" key="1">
    <source>
        <dbReference type="ARBA" id="ARBA00022670"/>
    </source>
</evidence>
<dbReference type="SUPFAM" id="SSF53092">
    <property type="entry name" value="Creatinase/prolidase N-terminal domain"/>
    <property type="match status" value="1"/>
</dbReference>
<feature type="domain" description="Creatinase N-terminal" evidence="7">
    <location>
        <begin position="2"/>
        <end position="118"/>
    </location>
</feature>
<dbReference type="SUPFAM" id="SSF55920">
    <property type="entry name" value="Creatinase/aminopeptidase"/>
    <property type="match status" value="1"/>
</dbReference>
<dbReference type="InterPro" id="IPR000587">
    <property type="entry name" value="Creatinase_N"/>
</dbReference>
<dbReference type="GO" id="GO:0008237">
    <property type="term" value="F:metallopeptidase activity"/>
    <property type="evidence" value="ECO:0007669"/>
    <property type="project" value="UniProtKB-KW"/>
</dbReference>
<dbReference type="Gene3D" id="3.40.350.10">
    <property type="entry name" value="Creatinase/prolidase N-terminal domain"/>
    <property type="match status" value="1"/>
</dbReference>
<evidence type="ECO:0000259" key="7">
    <source>
        <dbReference type="Pfam" id="PF01321"/>
    </source>
</evidence>
<evidence type="ECO:0000259" key="6">
    <source>
        <dbReference type="Pfam" id="PF00557"/>
    </source>
</evidence>
<evidence type="ECO:0000256" key="2">
    <source>
        <dbReference type="ARBA" id="ARBA00022723"/>
    </source>
</evidence>
<evidence type="ECO:0000313" key="9">
    <source>
        <dbReference type="Proteomes" id="UP000187408"/>
    </source>
</evidence>
<proteinExistence type="inferred from homology"/>
<dbReference type="Pfam" id="PF00557">
    <property type="entry name" value="Peptidase_M24"/>
    <property type="match status" value="1"/>
</dbReference>
<keyword evidence="3" id="KW-0378">Hydrolase</keyword>
<dbReference type="Proteomes" id="UP000187408">
    <property type="component" value="Unassembled WGS sequence"/>
</dbReference>
<dbReference type="InterPro" id="IPR000994">
    <property type="entry name" value="Pept_M24"/>
</dbReference>
<dbReference type="CDD" id="cd01092">
    <property type="entry name" value="APP-like"/>
    <property type="match status" value="1"/>
</dbReference>
<evidence type="ECO:0000256" key="4">
    <source>
        <dbReference type="ARBA" id="ARBA00023049"/>
    </source>
</evidence>
<comment type="similarity">
    <text evidence="5">Belongs to the peptidase M24B family.</text>
</comment>
<dbReference type="InterPro" id="IPR036005">
    <property type="entry name" value="Creatinase/aminopeptidase-like"/>
</dbReference>
<keyword evidence="1" id="KW-0645">Protease</keyword>
<evidence type="ECO:0000313" key="8">
    <source>
        <dbReference type="EMBL" id="OMH40105.1"/>
    </source>
</evidence>
<dbReference type="Pfam" id="PF01321">
    <property type="entry name" value="Creatinase_N"/>
    <property type="match status" value="1"/>
</dbReference>
<organism evidence="8 9">
    <name type="scientific">Desulfurobacterium indicum</name>
    <dbReference type="NCBI Taxonomy" id="1914305"/>
    <lineage>
        <taxon>Bacteria</taxon>
        <taxon>Pseudomonadati</taxon>
        <taxon>Aquificota</taxon>
        <taxon>Aquificia</taxon>
        <taxon>Desulfurobacteriales</taxon>
        <taxon>Desulfurobacteriaceae</taxon>
        <taxon>Desulfurobacterium</taxon>
    </lineage>
</organism>